<name>A0A559JXC3_9BACL</name>
<dbReference type="EMBL" id="VNJJ01000001">
    <property type="protein sequence ID" value="TVY04536.1"/>
    <property type="molecule type" value="Genomic_DNA"/>
</dbReference>
<dbReference type="RefSeq" id="WP_144698151.1">
    <property type="nucleotide sequence ID" value="NZ_VNJJ01000001.1"/>
</dbReference>
<reference evidence="2 3" key="1">
    <citation type="submission" date="2019-07" db="EMBL/GenBank/DDBJ databases">
        <authorList>
            <person name="Kim J."/>
        </authorList>
    </citation>
    <scope>NUCLEOTIDE SEQUENCE [LARGE SCALE GENOMIC DNA]</scope>
    <source>
        <strain evidence="2 3">G13</strain>
    </source>
</reference>
<sequence>MEKRLNRSDLMFSLAFLFLLIIAIGAFFYGVKVGTDRTEAKHASANAPEVSATAEPSAYQQQDLVSFYHTVFLSYREFQNDWFAAQNKWLSDPAADRSASMKELAKTAKRKYEAIKGVYVAPISPELKNAQTDYLKSLKLFEESFSALASTANESSAQSVLDKVSRNSFYKEGLNHSLNAQKEYYASMLKWAASVNMDVKGDYTSPEVLSIGKWSHLPLIVKIKVASDFMSEQAALTDYLPHDLAAKIDQFISSGQANKRKIKSFNAVAELLTSTEAVGSGYFNEVKTRFYEDEQLPQLPFFSPGK</sequence>
<gene>
    <name evidence="2" type="ORF">FPZ45_02880</name>
</gene>
<comment type="caution">
    <text evidence="2">The sequence shown here is derived from an EMBL/GenBank/DDBJ whole genome shotgun (WGS) entry which is preliminary data.</text>
</comment>
<evidence type="ECO:0000313" key="3">
    <source>
        <dbReference type="Proteomes" id="UP000316330"/>
    </source>
</evidence>
<keyword evidence="1" id="KW-0812">Transmembrane</keyword>
<accession>A0A559JXC3</accession>
<organism evidence="2 3">
    <name type="scientific">Cohnella terricola</name>
    <dbReference type="NCBI Taxonomy" id="1289167"/>
    <lineage>
        <taxon>Bacteria</taxon>
        <taxon>Bacillati</taxon>
        <taxon>Bacillota</taxon>
        <taxon>Bacilli</taxon>
        <taxon>Bacillales</taxon>
        <taxon>Paenibacillaceae</taxon>
        <taxon>Cohnella</taxon>
    </lineage>
</organism>
<keyword evidence="3" id="KW-1185">Reference proteome</keyword>
<proteinExistence type="predicted"/>
<protein>
    <submittedName>
        <fullName evidence="2">Uncharacterized protein</fullName>
    </submittedName>
</protein>
<keyword evidence="1" id="KW-1133">Transmembrane helix</keyword>
<dbReference type="Proteomes" id="UP000316330">
    <property type="component" value="Unassembled WGS sequence"/>
</dbReference>
<evidence type="ECO:0000313" key="2">
    <source>
        <dbReference type="EMBL" id="TVY04536.1"/>
    </source>
</evidence>
<dbReference type="AlphaFoldDB" id="A0A559JXC3"/>
<keyword evidence="1" id="KW-0472">Membrane</keyword>
<feature type="transmembrane region" description="Helical" evidence="1">
    <location>
        <begin position="12"/>
        <end position="31"/>
    </location>
</feature>
<evidence type="ECO:0000256" key="1">
    <source>
        <dbReference type="SAM" id="Phobius"/>
    </source>
</evidence>
<dbReference type="OrthoDB" id="2649144at2"/>